<evidence type="ECO:0000259" key="12">
    <source>
        <dbReference type="Pfam" id="PF03007"/>
    </source>
</evidence>
<accession>A0ABN3U4W8</accession>
<gene>
    <name evidence="13" type="ORF">GCM10010315_53550</name>
</gene>
<proteinExistence type="inferred from homology"/>
<dbReference type="SUPFAM" id="SSF52777">
    <property type="entry name" value="CoA-dependent acyltransferases"/>
    <property type="match status" value="1"/>
</dbReference>
<keyword evidence="14" id="KW-1185">Reference proteome</keyword>
<comment type="catalytic activity">
    <reaction evidence="10">
        <text>an acyl-CoA + a 1,2-diacyl-sn-glycerol = a triacyl-sn-glycerol + CoA</text>
        <dbReference type="Rhea" id="RHEA:10868"/>
        <dbReference type="ChEBI" id="CHEBI:17815"/>
        <dbReference type="ChEBI" id="CHEBI:57287"/>
        <dbReference type="ChEBI" id="CHEBI:58342"/>
        <dbReference type="ChEBI" id="CHEBI:64615"/>
        <dbReference type="EC" id="2.3.1.20"/>
    </reaction>
</comment>
<evidence type="ECO:0000313" key="14">
    <source>
        <dbReference type="Proteomes" id="UP001500886"/>
    </source>
</evidence>
<evidence type="ECO:0000256" key="1">
    <source>
        <dbReference type="ARBA" id="ARBA00004771"/>
    </source>
</evidence>
<evidence type="ECO:0000256" key="7">
    <source>
        <dbReference type="ARBA" id="ARBA00022798"/>
    </source>
</evidence>
<dbReference type="InterPro" id="IPR004255">
    <property type="entry name" value="O-acyltransferase_WSD1_N"/>
</dbReference>
<protein>
    <recommendedName>
        <fullName evidence="4">diacylglycerol O-acyltransferase</fullName>
        <ecNumber evidence="4">2.3.1.20</ecNumber>
    </recommendedName>
</protein>
<dbReference type="PANTHER" id="PTHR31650">
    <property type="entry name" value="O-ACYLTRANSFERASE (WSD1-LIKE) FAMILY PROTEIN"/>
    <property type="match status" value="1"/>
</dbReference>
<dbReference type="EMBL" id="BAAASL010000025">
    <property type="protein sequence ID" value="GAA2724248.1"/>
    <property type="molecule type" value="Genomic_DNA"/>
</dbReference>
<feature type="domain" description="O-acyltransferase WSD1-like N-terminal" evidence="12">
    <location>
        <begin position="42"/>
        <end position="189"/>
    </location>
</feature>
<evidence type="ECO:0000256" key="11">
    <source>
        <dbReference type="SAM" id="MobiDB-lite"/>
    </source>
</evidence>
<dbReference type="RefSeq" id="WP_344438813.1">
    <property type="nucleotide sequence ID" value="NZ_BAAASL010000025.1"/>
</dbReference>
<evidence type="ECO:0000256" key="3">
    <source>
        <dbReference type="ARBA" id="ARBA00009587"/>
    </source>
</evidence>
<evidence type="ECO:0000256" key="9">
    <source>
        <dbReference type="ARBA" id="ARBA00023315"/>
    </source>
</evidence>
<evidence type="ECO:0000313" key="13">
    <source>
        <dbReference type="EMBL" id="GAA2724248.1"/>
    </source>
</evidence>
<keyword evidence="6" id="KW-0808">Transferase</keyword>
<feature type="compositionally biased region" description="Pro residues" evidence="11">
    <location>
        <begin position="1"/>
        <end position="13"/>
    </location>
</feature>
<reference evidence="13 14" key="1">
    <citation type="journal article" date="2019" name="Int. J. Syst. Evol. Microbiol.">
        <title>The Global Catalogue of Microorganisms (GCM) 10K type strain sequencing project: providing services to taxonomists for standard genome sequencing and annotation.</title>
        <authorList>
            <consortium name="The Broad Institute Genomics Platform"/>
            <consortium name="The Broad Institute Genome Sequencing Center for Infectious Disease"/>
            <person name="Wu L."/>
            <person name="Ma J."/>
        </authorList>
    </citation>
    <scope>NUCLEOTIDE SEQUENCE [LARGE SCALE GENOMIC DNA]</scope>
    <source>
        <strain evidence="13 14">JCM 4542</strain>
    </source>
</reference>
<feature type="region of interest" description="Disordered" evidence="11">
    <location>
        <begin position="1"/>
        <end position="21"/>
    </location>
</feature>
<evidence type="ECO:0000256" key="6">
    <source>
        <dbReference type="ARBA" id="ARBA00022679"/>
    </source>
</evidence>
<comment type="similarity">
    <text evidence="3">Belongs to the long-chain O-acyltransferase family.</text>
</comment>
<dbReference type="InterPro" id="IPR045034">
    <property type="entry name" value="O-acyltransferase_WSD1-like"/>
</dbReference>
<evidence type="ECO:0000256" key="10">
    <source>
        <dbReference type="ARBA" id="ARBA00048109"/>
    </source>
</evidence>
<dbReference type="InterPro" id="IPR023213">
    <property type="entry name" value="CAT-like_dom_sf"/>
</dbReference>
<keyword evidence="8" id="KW-0443">Lipid metabolism</keyword>
<dbReference type="Gene3D" id="3.30.559.10">
    <property type="entry name" value="Chloramphenicol acetyltransferase-like domain"/>
    <property type="match status" value="1"/>
</dbReference>
<evidence type="ECO:0000256" key="4">
    <source>
        <dbReference type="ARBA" id="ARBA00013244"/>
    </source>
</evidence>
<dbReference type="PANTHER" id="PTHR31650:SF1">
    <property type="entry name" value="WAX ESTER SYNTHASE_DIACYLGLYCEROL ACYLTRANSFERASE 4-RELATED"/>
    <property type="match status" value="1"/>
</dbReference>
<comment type="pathway">
    <text evidence="2">Lipid metabolism.</text>
</comment>
<keyword evidence="9" id="KW-0012">Acyltransferase</keyword>
<name>A0ABN3U4W8_9ACTN</name>
<sequence>MRLPFPPPAPSPVLPADTEQPAGFSMPPLDAWLHRHQSSGAVCMTAGLLAWFEGPAPRLGELRELVTDRWGAYERLRLVAGPDRGDPRTWPWWAPATAFAPEWHVTEGPPGGLAGVAGQLLAQPMGRDRPAWRLHLLPAAGGFALLLCCHHALLDGMSMVTLMRALLDQPAGVPGQRSLPGPAPGGPGRFAVARALADLVPRARPLPFHGPVDSRRVVSWCRVPAADLGAAREALPSGRASANAVFLAATAGALRAAGVTGRLRLPGVCAMVPVDVRSPGGPAPLGNHYAAVRVPLPMTGGPLRRLAAVDAFTRRAGLKRRARAQALLVASRPHRYGAVGDALGRYADSCLYSSLLCSSLATHAGPLGLGRARLTGIAALPSLSPGHPVAVTMSLHDGGATLTVVSDQGHRRIAERLPALIGQEILALCP</sequence>
<organism evidence="13 14">
    <name type="scientific">Streptomyces luteosporeus</name>
    <dbReference type="NCBI Taxonomy" id="173856"/>
    <lineage>
        <taxon>Bacteria</taxon>
        <taxon>Bacillati</taxon>
        <taxon>Actinomycetota</taxon>
        <taxon>Actinomycetes</taxon>
        <taxon>Kitasatosporales</taxon>
        <taxon>Streptomycetaceae</taxon>
        <taxon>Streptomyces</taxon>
    </lineage>
</organism>
<comment type="caution">
    <text evidence="13">The sequence shown here is derived from an EMBL/GenBank/DDBJ whole genome shotgun (WGS) entry which is preliminary data.</text>
</comment>
<evidence type="ECO:0000256" key="5">
    <source>
        <dbReference type="ARBA" id="ARBA00022516"/>
    </source>
</evidence>
<keyword evidence="5" id="KW-0444">Lipid biosynthesis</keyword>
<keyword evidence="7" id="KW-0319">Glycerol metabolism</keyword>
<dbReference type="EC" id="2.3.1.20" evidence="4"/>
<dbReference type="Pfam" id="PF03007">
    <property type="entry name" value="WS_DGAT_cat"/>
    <property type="match status" value="1"/>
</dbReference>
<comment type="pathway">
    <text evidence="1">Glycerolipid metabolism; triacylglycerol biosynthesis.</text>
</comment>
<evidence type="ECO:0000256" key="2">
    <source>
        <dbReference type="ARBA" id="ARBA00005189"/>
    </source>
</evidence>
<evidence type="ECO:0000256" key="8">
    <source>
        <dbReference type="ARBA" id="ARBA00023098"/>
    </source>
</evidence>
<dbReference type="Proteomes" id="UP001500886">
    <property type="component" value="Unassembled WGS sequence"/>
</dbReference>